<evidence type="ECO:0000313" key="5">
    <source>
        <dbReference type="Proteomes" id="UP001501588"/>
    </source>
</evidence>
<dbReference type="SUPFAM" id="SSF53756">
    <property type="entry name" value="UDP-Glycosyltransferase/glycogen phosphorylase"/>
    <property type="match status" value="1"/>
</dbReference>
<keyword evidence="5" id="KW-1185">Reference proteome</keyword>
<dbReference type="InterPro" id="IPR028098">
    <property type="entry name" value="Glyco_trans_4-like_N"/>
</dbReference>
<comment type="caution">
    <text evidence="4">The sequence shown here is derived from an EMBL/GenBank/DDBJ whole genome shotgun (WGS) entry which is preliminary data.</text>
</comment>
<evidence type="ECO:0000259" key="3">
    <source>
        <dbReference type="Pfam" id="PF13439"/>
    </source>
</evidence>
<organism evidence="4 5">
    <name type="scientific">Craurococcus roseus</name>
    <dbReference type="NCBI Taxonomy" id="77585"/>
    <lineage>
        <taxon>Bacteria</taxon>
        <taxon>Pseudomonadati</taxon>
        <taxon>Pseudomonadota</taxon>
        <taxon>Alphaproteobacteria</taxon>
        <taxon>Acetobacterales</taxon>
        <taxon>Acetobacteraceae</taxon>
        <taxon>Craurococcus</taxon>
    </lineage>
</organism>
<sequence>MKTLTRVLVLLPGADLGGAEAHTAWLARSLAASGLDVRLAIGAPLLDRFAPLLGPGAAVEAAPIAWDARRSVEANGNRQAEAAAGLIAAARPDAAVLPLPWPTHGLGLQRALAEAGVPVLAVAHLAPFEPEPDGLAAARAMRPGPTVWVAVSQPVAERLAACFALPPGAVSVVLNGVRVPPEGPRRRAAARAAKRDLAGVAGGAPLFVFAGRLEPNKGADLLPALAERLHAATGGGVAVLGSGKASRGWDGAAALPGLRLMGHVPDVPDWLLAADALLLPSRLEGCPLVFLEAAARRCPVVAAPAALEAFGDDAFAMAAVAQEGSAAAIADRALAAFAEPAATRRRAEAAYAFAAAHDVQAMLRQYAALLRAAAAL</sequence>
<protein>
    <recommendedName>
        <fullName evidence="3">Glycosyltransferase subfamily 4-like N-terminal domain-containing protein</fullName>
    </recommendedName>
</protein>
<dbReference type="PANTHER" id="PTHR12526">
    <property type="entry name" value="GLYCOSYLTRANSFERASE"/>
    <property type="match status" value="1"/>
</dbReference>
<dbReference type="RefSeq" id="WP_343895483.1">
    <property type="nucleotide sequence ID" value="NZ_BAAAFZ010000028.1"/>
</dbReference>
<dbReference type="CDD" id="cd03801">
    <property type="entry name" value="GT4_PimA-like"/>
    <property type="match status" value="1"/>
</dbReference>
<evidence type="ECO:0000256" key="2">
    <source>
        <dbReference type="ARBA" id="ARBA00022679"/>
    </source>
</evidence>
<dbReference type="EMBL" id="BAAAFZ010000028">
    <property type="protein sequence ID" value="GAA0584350.1"/>
    <property type="molecule type" value="Genomic_DNA"/>
</dbReference>
<dbReference type="Gene3D" id="3.40.50.2000">
    <property type="entry name" value="Glycogen Phosphorylase B"/>
    <property type="match status" value="2"/>
</dbReference>
<reference evidence="5" key="1">
    <citation type="journal article" date="2019" name="Int. J. Syst. Evol. Microbiol.">
        <title>The Global Catalogue of Microorganisms (GCM) 10K type strain sequencing project: providing services to taxonomists for standard genome sequencing and annotation.</title>
        <authorList>
            <consortium name="The Broad Institute Genomics Platform"/>
            <consortium name="The Broad Institute Genome Sequencing Center for Infectious Disease"/>
            <person name="Wu L."/>
            <person name="Ma J."/>
        </authorList>
    </citation>
    <scope>NUCLEOTIDE SEQUENCE [LARGE SCALE GENOMIC DNA]</scope>
    <source>
        <strain evidence="5">JCM 9933</strain>
    </source>
</reference>
<evidence type="ECO:0000313" key="4">
    <source>
        <dbReference type="EMBL" id="GAA0584350.1"/>
    </source>
</evidence>
<dbReference type="Pfam" id="PF13439">
    <property type="entry name" value="Glyco_transf_4"/>
    <property type="match status" value="1"/>
</dbReference>
<dbReference type="Proteomes" id="UP001501588">
    <property type="component" value="Unassembled WGS sequence"/>
</dbReference>
<evidence type="ECO:0000256" key="1">
    <source>
        <dbReference type="ARBA" id="ARBA00022676"/>
    </source>
</evidence>
<accession>A0ABP3Q6L5</accession>
<dbReference type="PANTHER" id="PTHR12526:SF510">
    <property type="entry name" value="D-INOSITOL 3-PHOSPHATE GLYCOSYLTRANSFERASE"/>
    <property type="match status" value="1"/>
</dbReference>
<proteinExistence type="predicted"/>
<dbReference type="Pfam" id="PF13692">
    <property type="entry name" value="Glyco_trans_1_4"/>
    <property type="match status" value="1"/>
</dbReference>
<feature type="domain" description="Glycosyltransferase subfamily 4-like N-terminal" evidence="3">
    <location>
        <begin position="17"/>
        <end position="177"/>
    </location>
</feature>
<gene>
    <name evidence="4" type="ORF">GCM10009416_23480</name>
</gene>
<keyword evidence="1" id="KW-0328">Glycosyltransferase</keyword>
<keyword evidence="2" id="KW-0808">Transferase</keyword>
<name>A0ABP3Q6L5_9PROT</name>